<dbReference type="GO" id="GO:0004777">
    <property type="term" value="F:succinate-semialdehyde dehydrogenase (NAD+) activity"/>
    <property type="evidence" value="ECO:0007669"/>
    <property type="project" value="TreeGrafter"/>
</dbReference>
<evidence type="ECO:0000256" key="3">
    <source>
        <dbReference type="ARBA" id="ARBA00023002"/>
    </source>
</evidence>
<dbReference type="FunFam" id="3.40.309.10:FF:000004">
    <property type="entry name" value="Succinate-semialdehyde dehydrogenase I"/>
    <property type="match status" value="1"/>
</dbReference>
<dbReference type="SUPFAM" id="SSF53720">
    <property type="entry name" value="ALDH-like"/>
    <property type="match status" value="1"/>
</dbReference>
<dbReference type="InterPro" id="IPR050740">
    <property type="entry name" value="Aldehyde_DH_Superfamily"/>
</dbReference>
<proteinExistence type="inferred from homology"/>
<evidence type="ECO:0000256" key="5">
    <source>
        <dbReference type="RuleBase" id="RU003345"/>
    </source>
</evidence>
<feature type="active site" evidence="4">
    <location>
        <position position="263"/>
    </location>
</feature>
<dbReference type="Pfam" id="PF00171">
    <property type="entry name" value="Aldedh"/>
    <property type="match status" value="1"/>
</dbReference>
<gene>
    <name evidence="7" type="ORF">EVEC_LOCUS823</name>
</gene>
<dbReference type="WBParaSite" id="EVEC_0000111501-mRNA-1">
    <property type="protein sequence ID" value="EVEC_0000111501-mRNA-1"/>
    <property type="gene ID" value="EVEC_0000111501"/>
</dbReference>
<reference evidence="7 8" key="2">
    <citation type="submission" date="2018-10" db="EMBL/GenBank/DDBJ databases">
        <authorList>
            <consortium name="Pathogen Informatics"/>
        </authorList>
    </citation>
    <scope>NUCLEOTIDE SEQUENCE [LARGE SCALE GENOMIC DNA]</scope>
</reference>
<dbReference type="Gene3D" id="3.40.309.10">
    <property type="entry name" value="Aldehyde Dehydrogenase, Chain A, domain 2"/>
    <property type="match status" value="1"/>
</dbReference>
<feature type="domain" description="Aldehyde dehydrogenase" evidence="6">
    <location>
        <begin position="37"/>
        <end position="485"/>
    </location>
</feature>
<dbReference type="PANTHER" id="PTHR43353">
    <property type="entry name" value="SUCCINATE-SEMIALDEHYDE DEHYDROGENASE, MITOCHONDRIAL"/>
    <property type="match status" value="1"/>
</dbReference>
<dbReference type="GO" id="GO:0005739">
    <property type="term" value="C:mitochondrion"/>
    <property type="evidence" value="ECO:0007669"/>
    <property type="project" value="TreeGrafter"/>
</dbReference>
<comment type="pathway">
    <text evidence="1">Amino-acid degradation; 4-aminobutanoate degradation.</text>
</comment>
<reference evidence="9" key="1">
    <citation type="submission" date="2017-02" db="UniProtKB">
        <authorList>
            <consortium name="WormBaseParasite"/>
        </authorList>
    </citation>
    <scope>IDENTIFICATION</scope>
</reference>
<organism evidence="9">
    <name type="scientific">Enterobius vermicularis</name>
    <name type="common">Human pinworm</name>
    <dbReference type="NCBI Taxonomy" id="51028"/>
    <lineage>
        <taxon>Eukaryota</taxon>
        <taxon>Metazoa</taxon>
        <taxon>Ecdysozoa</taxon>
        <taxon>Nematoda</taxon>
        <taxon>Chromadorea</taxon>
        <taxon>Rhabditida</taxon>
        <taxon>Spirurina</taxon>
        <taxon>Oxyuridomorpha</taxon>
        <taxon>Oxyuroidea</taxon>
        <taxon>Oxyuridae</taxon>
        <taxon>Enterobius</taxon>
    </lineage>
</organism>
<dbReference type="EMBL" id="UXUI01007140">
    <property type="protein sequence ID" value="VDD85680.1"/>
    <property type="molecule type" value="Genomic_DNA"/>
</dbReference>
<evidence type="ECO:0000313" key="8">
    <source>
        <dbReference type="Proteomes" id="UP000274131"/>
    </source>
</evidence>
<dbReference type="PANTHER" id="PTHR43353:SF5">
    <property type="entry name" value="SUCCINATE-SEMIALDEHYDE DEHYDROGENASE, MITOCHONDRIAL"/>
    <property type="match status" value="1"/>
</dbReference>
<dbReference type="PROSITE" id="PS00687">
    <property type="entry name" value="ALDEHYDE_DEHYDR_GLU"/>
    <property type="match status" value="1"/>
</dbReference>
<sequence length="489" mass="52821">MLLERTGRQLLETLTFCRRYTTSLLPAGGKAFINGAWVNAESGDTFEVRNPFNNDMLCSVAKCGIIDTEKAVKAARGALENWSLKLTAKQRGDLLRKWYNIYIAKQKELAELLTLEQGKPLSESVGEIRYAAGFFDWYAGEARRIYGQIVPPTAVNRTHLHTREPIGVVAIITPWNFPSAMIARKAGAALAVGCTLVIKPAEDTPLSALALAQTAKEAGFPDGVFNVIPSDLKTTAEISKYICASQELLLAQSANTVKRVCLELGGNAPLVVFPSADLETAVQGAVASRFRGTGQTCISANRLFVHSSVYDKFTSLLGNEARKLVVGNGMKEGVTQGPLINERAVKKIEGLVSDAVSKGAKVVCGGKRGNDSNIFEPTVIVDVQMNMDIAHTEIFGPVASVIRFDTEEEVLKLANDTRSGLAGYIFTRDPSQIQRVTRRLQVGMVGVNTGLISCAEAAFGGVKESGLGREGASQGIDEFSQWKYICISH</sequence>
<dbReference type="InterPro" id="IPR016163">
    <property type="entry name" value="Ald_DH_C"/>
</dbReference>
<dbReference type="AlphaFoldDB" id="A0A0N4UUN5"/>
<evidence type="ECO:0000256" key="2">
    <source>
        <dbReference type="ARBA" id="ARBA00009986"/>
    </source>
</evidence>
<name>A0A0N4UUN5_ENTVE</name>
<dbReference type="CDD" id="cd07103">
    <property type="entry name" value="ALDH_F5_SSADH_GabD"/>
    <property type="match status" value="1"/>
</dbReference>
<evidence type="ECO:0000313" key="9">
    <source>
        <dbReference type="WBParaSite" id="EVEC_0000111501-mRNA-1"/>
    </source>
</evidence>
<dbReference type="InterPro" id="IPR016162">
    <property type="entry name" value="Ald_DH_N"/>
</dbReference>
<dbReference type="Gene3D" id="3.40.605.10">
    <property type="entry name" value="Aldehyde Dehydrogenase, Chain A, domain 1"/>
    <property type="match status" value="1"/>
</dbReference>
<evidence type="ECO:0000256" key="1">
    <source>
        <dbReference type="ARBA" id="ARBA00005176"/>
    </source>
</evidence>
<dbReference type="STRING" id="51028.A0A0N4UUN5"/>
<evidence type="ECO:0000256" key="4">
    <source>
        <dbReference type="PROSITE-ProRule" id="PRU10007"/>
    </source>
</evidence>
<accession>A0A0N4UUN5</accession>
<protein>
    <submittedName>
        <fullName evidence="9">Aldedh domain-containing protein</fullName>
    </submittedName>
</protein>
<evidence type="ECO:0000313" key="7">
    <source>
        <dbReference type="EMBL" id="VDD85680.1"/>
    </source>
</evidence>
<dbReference type="InterPro" id="IPR016161">
    <property type="entry name" value="Ald_DH/histidinol_DH"/>
</dbReference>
<keyword evidence="3 5" id="KW-0560">Oxidoreductase</keyword>
<dbReference type="GO" id="GO:0009450">
    <property type="term" value="P:gamma-aminobutyric acid catabolic process"/>
    <property type="evidence" value="ECO:0007669"/>
    <property type="project" value="TreeGrafter"/>
</dbReference>
<dbReference type="FunFam" id="3.40.605.10:FF:000063">
    <property type="entry name" value="Succinate-semialdehyde dehydrogenase, mitochondrial"/>
    <property type="match status" value="1"/>
</dbReference>
<dbReference type="InterPro" id="IPR015590">
    <property type="entry name" value="Aldehyde_DH_dom"/>
</dbReference>
<comment type="similarity">
    <text evidence="2 5">Belongs to the aldehyde dehydrogenase family.</text>
</comment>
<keyword evidence="8" id="KW-1185">Reference proteome</keyword>
<dbReference type="OrthoDB" id="310895at2759"/>
<dbReference type="InterPro" id="IPR029510">
    <property type="entry name" value="Ald_DH_CS_GLU"/>
</dbReference>
<evidence type="ECO:0000259" key="6">
    <source>
        <dbReference type="Pfam" id="PF00171"/>
    </source>
</evidence>
<dbReference type="Proteomes" id="UP000274131">
    <property type="component" value="Unassembled WGS sequence"/>
</dbReference>